<comment type="caution">
    <text evidence="1">The sequence shown here is derived from an EMBL/GenBank/DDBJ whole genome shotgun (WGS) entry which is preliminary data.</text>
</comment>
<name>X1Q9X8_9ZZZZ</name>
<protein>
    <submittedName>
        <fullName evidence="1">Uncharacterized protein</fullName>
    </submittedName>
</protein>
<dbReference type="EMBL" id="BARW01003243">
    <property type="protein sequence ID" value="GAI65008.1"/>
    <property type="molecule type" value="Genomic_DNA"/>
</dbReference>
<proteinExistence type="predicted"/>
<accession>X1Q9X8</accession>
<sequence>RTVYAMIDLLDLIAAGTASTMSIFDSLRQLTKIRGLIPA</sequence>
<organism evidence="1">
    <name type="scientific">marine sediment metagenome</name>
    <dbReference type="NCBI Taxonomy" id="412755"/>
    <lineage>
        <taxon>unclassified sequences</taxon>
        <taxon>metagenomes</taxon>
        <taxon>ecological metagenomes</taxon>
    </lineage>
</organism>
<dbReference type="AlphaFoldDB" id="X1Q9X8"/>
<gene>
    <name evidence="1" type="ORF">S12H4_08404</name>
</gene>
<reference evidence="1" key="1">
    <citation type="journal article" date="2014" name="Front. Microbiol.">
        <title>High frequency of phylogenetically diverse reductive dehalogenase-homologous genes in deep subseafloor sedimentary metagenomes.</title>
        <authorList>
            <person name="Kawai M."/>
            <person name="Futagami T."/>
            <person name="Toyoda A."/>
            <person name="Takaki Y."/>
            <person name="Nishi S."/>
            <person name="Hori S."/>
            <person name="Arai W."/>
            <person name="Tsubouchi T."/>
            <person name="Morono Y."/>
            <person name="Uchiyama I."/>
            <person name="Ito T."/>
            <person name="Fujiyama A."/>
            <person name="Inagaki F."/>
            <person name="Takami H."/>
        </authorList>
    </citation>
    <scope>NUCLEOTIDE SEQUENCE</scope>
    <source>
        <strain evidence="1">Expedition CK06-06</strain>
    </source>
</reference>
<feature type="non-terminal residue" evidence="1">
    <location>
        <position position="1"/>
    </location>
</feature>
<evidence type="ECO:0000313" key="1">
    <source>
        <dbReference type="EMBL" id="GAI65008.1"/>
    </source>
</evidence>